<dbReference type="AlphaFoldDB" id="A0ABD2NPG9"/>
<accession>A0ABD2NPG9</accession>
<feature type="compositionally biased region" description="Polar residues" evidence="1">
    <location>
        <begin position="1"/>
        <end position="19"/>
    </location>
</feature>
<reference evidence="2 3" key="1">
    <citation type="journal article" date="2021" name="BMC Biol.">
        <title>Horizontally acquired antibacterial genes associated with adaptive radiation of ladybird beetles.</title>
        <authorList>
            <person name="Li H.S."/>
            <person name="Tang X.F."/>
            <person name="Huang Y.H."/>
            <person name="Xu Z.Y."/>
            <person name="Chen M.L."/>
            <person name="Du X.Y."/>
            <person name="Qiu B.Y."/>
            <person name="Chen P.T."/>
            <person name="Zhang W."/>
            <person name="Slipinski A."/>
            <person name="Escalona H.E."/>
            <person name="Waterhouse R.M."/>
            <person name="Zwick A."/>
            <person name="Pang H."/>
        </authorList>
    </citation>
    <scope>NUCLEOTIDE SEQUENCE [LARGE SCALE GENOMIC DNA]</scope>
    <source>
        <strain evidence="2">SYSU2018</strain>
    </source>
</reference>
<feature type="compositionally biased region" description="Acidic residues" evidence="1">
    <location>
        <begin position="20"/>
        <end position="29"/>
    </location>
</feature>
<evidence type="ECO:0000313" key="2">
    <source>
        <dbReference type="EMBL" id="KAL3280397.1"/>
    </source>
</evidence>
<protein>
    <submittedName>
        <fullName evidence="2">Uncharacterized protein</fullName>
    </submittedName>
</protein>
<name>A0ABD2NPG9_9CUCU</name>
<gene>
    <name evidence="2" type="ORF">HHI36_017881</name>
</gene>
<keyword evidence="3" id="KW-1185">Reference proteome</keyword>
<organism evidence="2 3">
    <name type="scientific">Cryptolaemus montrouzieri</name>
    <dbReference type="NCBI Taxonomy" id="559131"/>
    <lineage>
        <taxon>Eukaryota</taxon>
        <taxon>Metazoa</taxon>
        <taxon>Ecdysozoa</taxon>
        <taxon>Arthropoda</taxon>
        <taxon>Hexapoda</taxon>
        <taxon>Insecta</taxon>
        <taxon>Pterygota</taxon>
        <taxon>Neoptera</taxon>
        <taxon>Endopterygota</taxon>
        <taxon>Coleoptera</taxon>
        <taxon>Polyphaga</taxon>
        <taxon>Cucujiformia</taxon>
        <taxon>Coccinelloidea</taxon>
        <taxon>Coccinellidae</taxon>
        <taxon>Scymninae</taxon>
        <taxon>Scymnini</taxon>
        <taxon>Cryptolaemus</taxon>
    </lineage>
</organism>
<proteinExistence type="predicted"/>
<dbReference type="Proteomes" id="UP001516400">
    <property type="component" value="Unassembled WGS sequence"/>
</dbReference>
<feature type="compositionally biased region" description="Basic and acidic residues" evidence="1">
    <location>
        <begin position="52"/>
        <end position="66"/>
    </location>
</feature>
<comment type="caution">
    <text evidence="2">The sequence shown here is derived from an EMBL/GenBank/DDBJ whole genome shotgun (WGS) entry which is preliminary data.</text>
</comment>
<dbReference type="EMBL" id="JABFTP020000124">
    <property type="protein sequence ID" value="KAL3280397.1"/>
    <property type="molecule type" value="Genomic_DNA"/>
</dbReference>
<feature type="region of interest" description="Disordered" evidence="1">
    <location>
        <begin position="1"/>
        <end position="30"/>
    </location>
</feature>
<evidence type="ECO:0000256" key="1">
    <source>
        <dbReference type="SAM" id="MobiDB-lite"/>
    </source>
</evidence>
<feature type="region of interest" description="Disordered" evidence="1">
    <location>
        <begin position="52"/>
        <end position="72"/>
    </location>
</feature>
<sequence length="72" mass="8120">MEPSSSLLVSNDENNSSGDEASEAVDDPVPDIQYVRSVQAVDERLYKVRSLDRRENEKGTAMKTKQESTFIR</sequence>
<evidence type="ECO:0000313" key="3">
    <source>
        <dbReference type="Proteomes" id="UP001516400"/>
    </source>
</evidence>